<keyword evidence="1" id="KW-0805">Transcription regulation</keyword>
<comment type="caution">
    <text evidence="5">The sequence shown here is derived from an EMBL/GenBank/DDBJ whole genome shotgun (WGS) entry which is preliminary data.</text>
</comment>
<dbReference type="InterPro" id="IPR000792">
    <property type="entry name" value="Tscrpt_reg_LuxR_C"/>
</dbReference>
<dbReference type="InterPro" id="IPR016032">
    <property type="entry name" value="Sig_transdc_resp-reg_C-effctor"/>
</dbReference>
<sequence>MTSSTLGPLLDGRLATLLSDVRVFATTVQDPCLRAELLACCDRLAAAVPGPGSSTLTPRELDVLALVAGGCTNEVVASLLDTTPDAVKAHLRKAMQRLGARSRHAAVSIARSRGLLQ</sequence>
<keyword evidence="2 5" id="KW-0238">DNA-binding</keyword>
<accession>A0ABS4VSL8</accession>
<dbReference type="CDD" id="cd06170">
    <property type="entry name" value="LuxR_C_like"/>
    <property type="match status" value="1"/>
</dbReference>
<dbReference type="RefSeq" id="WP_245350813.1">
    <property type="nucleotide sequence ID" value="NZ_JAGINU010000001.1"/>
</dbReference>
<dbReference type="PANTHER" id="PTHR44688:SF16">
    <property type="entry name" value="DNA-BINDING TRANSCRIPTIONAL ACTIVATOR DEVR_DOSR"/>
    <property type="match status" value="1"/>
</dbReference>
<reference evidence="5 6" key="1">
    <citation type="submission" date="2021-03" db="EMBL/GenBank/DDBJ databases">
        <title>Sequencing the genomes of 1000 actinobacteria strains.</title>
        <authorList>
            <person name="Klenk H.-P."/>
        </authorList>
    </citation>
    <scope>NUCLEOTIDE SEQUENCE [LARGE SCALE GENOMIC DNA]</scope>
    <source>
        <strain evidence="5 6">DSM 45256</strain>
    </source>
</reference>
<dbReference type="SMART" id="SM00421">
    <property type="entry name" value="HTH_LUXR"/>
    <property type="match status" value="1"/>
</dbReference>
<dbReference type="Gene3D" id="1.10.10.10">
    <property type="entry name" value="Winged helix-like DNA-binding domain superfamily/Winged helix DNA-binding domain"/>
    <property type="match status" value="1"/>
</dbReference>
<evidence type="ECO:0000313" key="5">
    <source>
        <dbReference type="EMBL" id="MBP2366929.1"/>
    </source>
</evidence>
<dbReference type="EMBL" id="JAGINU010000001">
    <property type="protein sequence ID" value="MBP2366929.1"/>
    <property type="molecule type" value="Genomic_DNA"/>
</dbReference>
<evidence type="ECO:0000256" key="2">
    <source>
        <dbReference type="ARBA" id="ARBA00023125"/>
    </source>
</evidence>
<dbReference type="PRINTS" id="PR00038">
    <property type="entry name" value="HTHLUXR"/>
</dbReference>
<gene>
    <name evidence="5" type="ORF">JOF36_002625</name>
</gene>
<keyword evidence="6" id="KW-1185">Reference proteome</keyword>
<protein>
    <submittedName>
        <fullName evidence="5">DNA-binding CsgD family transcriptional regulator</fullName>
    </submittedName>
</protein>
<name>A0ABS4VSL8_9PSEU</name>
<feature type="domain" description="HTH luxR-type" evidence="4">
    <location>
        <begin position="49"/>
        <end position="114"/>
    </location>
</feature>
<dbReference type="Pfam" id="PF00196">
    <property type="entry name" value="GerE"/>
    <property type="match status" value="1"/>
</dbReference>
<evidence type="ECO:0000256" key="3">
    <source>
        <dbReference type="ARBA" id="ARBA00023163"/>
    </source>
</evidence>
<keyword evidence="3" id="KW-0804">Transcription</keyword>
<organism evidence="5 6">
    <name type="scientific">Pseudonocardia parietis</name>
    <dbReference type="NCBI Taxonomy" id="570936"/>
    <lineage>
        <taxon>Bacteria</taxon>
        <taxon>Bacillati</taxon>
        <taxon>Actinomycetota</taxon>
        <taxon>Actinomycetes</taxon>
        <taxon>Pseudonocardiales</taxon>
        <taxon>Pseudonocardiaceae</taxon>
        <taxon>Pseudonocardia</taxon>
    </lineage>
</organism>
<evidence type="ECO:0000256" key="1">
    <source>
        <dbReference type="ARBA" id="ARBA00023015"/>
    </source>
</evidence>
<dbReference type="InterPro" id="IPR036388">
    <property type="entry name" value="WH-like_DNA-bd_sf"/>
</dbReference>
<dbReference type="GO" id="GO:0003677">
    <property type="term" value="F:DNA binding"/>
    <property type="evidence" value="ECO:0007669"/>
    <property type="project" value="UniProtKB-KW"/>
</dbReference>
<dbReference type="Proteomes" id="UP001519295">
    <property type="component" value="Unassembled WGS sequence"/>
</dbReference>
<dbReference type="PANTHER" id="PTHR44688">
    <property type="entry name" value="DNA-BINDING TRANSCRIPTIONAL ACTIVATOR DEVR_DOSR"/>
    <property type="match status" value="1"/>
</dbReference>
<evidence type="ECO:0000259" key="4">
    <source>
        <dbReference type="PROSITE" id="PS50043"/>
    </source>
</evidence>
<evidence type="ECO:0000313" key="6">
    <source>
        <dbReference type="Proteomes" id="UP001519295"/>
    </source>
</evidence>
<dbReference type="PROSITE" id="PS50043">
    <property type="entry name" value="HTH_LUXR_2"/>
    <property type="match status" value="1"/>
</dbReference>
<dbReference type="SUPFAM" id="SSF46894">
    <property type="entry name" value="C-terminal effector domain of the bipartite response regulators"/>
    <property type="match status" value="1"/>
</dbReference>
<proteinExistence type="predicted"/>